<name>A0A6C0IUY3_9ZZZZ</name>
<accession>A0A6C0IUY3</accession>
<evidence type="ECO:0000256" key="1">
    <source>
        <dbReference type="SAM" id="Coils"/>
    </source>
</evidence>
<reference evidence="2" key="1">
    <citation type="journal article" date="2020" name="Nature">
        <title>Giant virus diversity and host interactions through global metagenomics.</title>
        <authorList>
            <person name="Schulz F."/>
            <person name="Roux S."/>
            <person name="Paez-Espino D."/>
            <person name="Jungbluth S."/>
            <person name="Walsh D.A."/>
            <person name="Denef V.J."/>
            <person name="McMahon K.D."/>
            <person name="Konstantinidis K.T."/>
            <person name="Eloe-Fadrosh E.A."/>
            <person name="Kyrpides N.C."/>
            <person name="Woyke T."/>
        </authorList>
    </citation>
    <scope>NUCLEOTIDE SEQUENCE</scope>
    <source>
        <strain evidence="2">GVMAG-M-3300024302-11</strain>
    </source>
</reference>
<evidence type="ECO:0000313" key="2">
    <source>
        <dbReference type="EMBL" id="QHT96350.1"/>
    </source>
</evidence>
<proteinExistence type="predicted"/>
<dbReference type="AlphaFoldDB" id="A0A6C0IUY3"/>
<feature type="coiled-coil region" evidence="1">
    <location>
        <begin position="8"/>
        <end position="38"/>
    </location>
</feature>
<protein>
    <submittedName>
        <fullName evidence="2">Uncharacterized protein</fullName>
    </submittedName>
</protein>
<sequence>MEISNYNIEELIKDKEKLSEYIKKHEDIKNNLKEDQIKVSLLNIDSNYRNTQPKNINETNTVFLPDNPIITKKGSNLLKFNYPNHNLNIGDFVTITNVESINKTILNSLFMFNSFNYLIIKIIHSVPKDYKSYIDNLEIDIKLLTELDSNVDADTKFYGSIPINMLIGLKKVITFQDILDENFNMSTNILEKLKSSITPNIDTNLQDDYIYNNFLFVKLDFNFISNNNLDLYKINHVYNIHLTSINGIPLNFINADYPINYDKKQGKHEVANIENDYIYIYTKSKAYSAGELGGSKISMFKILKTISGFPNAGEFSINLRNNFTNVVRIELVSSEFTFTDYVIKDGINNKLYWQHLDDGDKIYEIAIPSGNYSAANLIETVSTYLNNVERITSTPENRIYNNFEVILNTFTNRLEIKAFSQTVLPNSITESTVIIDNKQYFQLDIKHPNNFVETTDFITISNSETIGEIPKASINSIHQVYKINKTDQTYSIILLPFNKITSTSGQKGGSSLKIRTTSKVRFLFNKQNTIGEILGFSNPGDIYSVTPFSSVISNTDSYVYPNDLDTVGNKSSISNILQFAGKNNYWLLYLNNFESVILNNGLESCFAKILLAGSQGDIIYNSFVNSPIEFDIPIPTISELNIKITDPQGNIINFENTDFSFTIRVWELISKPRGVAKFSNDTGYHKEMIDMIGRNI</sequence>
<keyword evidence="1" id="KW-0175">Coiled coil</keyword>
<organism evidence="2">
    <name type="scientific">viral metagenome</name>
    <dbReference type="NCBI Taxonomy" id="1070528"/>
    <lineage>
        <taxon>unclassified sequences</taxon>
        <taxon>metagenomes</taxon>
        <taxon>organismal metagenomes</taxon>
    </lineage>
</organism>
<dbReference type="EMBL" id="MN740256">
    <property type="protein sequence ID" value="QHT96350.1"/>
    <property type="molecule type" value="Genomic_DNA"/>
</dbReference>